<dbReference type="Proteomes" id="UP000034516">
    <property type="component" value="Unassembled WGS sequence"/>
</dbReference>
<evidence type="ECO:0000313" key="2">
    <source>
        <dbReference type="Proteomes" id="UP000034516"/>
    </source>
</evidence>
<sequence length="91" mass="10206">MISLETLGKVGEVLSGLKDTLWMTGLLEKHTGDSGEVSYRAKPEVMRRLKIPGKWTGSHKDEVVWQKIINHLNAAEVELVNGWLEQLQALP</sequence>
<gene>
    <name evidence="1" type="ORF">UV02_C0013G0016</name>
</gene>
<protein>
    <submittedName>
        <fullName evidence="1">Uncharacterized protein</fullName>
    </submittedName>
</protein>
<organism evidence="1 2">
    <name type="scientific">Candidatus Kuenenbacteria bacterium GW2011_GWA2_42_15</name>
    <dbReference type="NCBI Taxonomy" id="1618677"/>
    <lineage>
        <taxon>Bacteria</taxon>
        <taxon>Candidatus Kueneniibacteriota</taxon>
    </lineage>
</organism>
<proteinExistence type="predicted"/>
<dbReference type="EMBL" id="LCCW01000013">
    <property type="protein sequence ID" value="KKS42476.1"/>
    <property type="molecule type" value="Genomic_DNA"/>
</dbReference>
<dbReference type="AlphaFoldDB" id="A0A0G1B822"/>
<evidence type="ECO:0000313" key="1">
    <source>
        <dbReference type="EMBL" id="KKS42476.1"/>
    </source>
</evidence>
<accession>A0A0G1B822</accession>
<reference evidence="1 2" key="1">
    <citation type="journal article" date="2015" name="Nature">
        <title>rRNA introns, odd ribosomes, and small enigmatic genomes across a large radiation of phyla.</title>
        <authorList>
            <person name="Brown C.T."/>
            <person name="Hug L.A."/>
            <person name="Thomas B.C."/>
            <person name="Sharon I."/>
            <person name="Castelle C.J."/>
            <person name="Singh A."/>
            <person name="Wilkins M.J."/>
            <person name="Williams K.H."/>
            <person name="Banfield J.F."/>
        </authorList>
    </citation>
    <scope>NUCLEOTIDE SEQUENCE [LARGE SCALE GENOMIC DNA]</scope>
</reference>
<name>A0A0G1B822_9BACT</name>
<comment type="caution">
    <text evidence="1">The sequence shown here is derived from an EMBL/GenBank/DDBJ whole genome shotgun (WGS) entry which is preliminary data.</text>
</comment>